<evidence type="ECO:0000313" key="3">
    <source>
        <dbReference type="EMBL" id="KAB0338866.1"/>
    </source>
</evidence>
<reference evidence="3 4" key="1">
    <citation type="submission" date="2019-06" db="EMBL/GenBank/DDBJ databases">
        <title>Discovery of a novel chromosome fission-fusion reversal in muntjac.</title>
        <authorList>
            <person name="Mudd A.B."/>
            <person name="Bredeson J.V."/>
            <person name="Baum R."/>
            <person name="Hockemeyer D."/>
            <person name="Rokhsar D.S."/>
        </authorList>
    </citation>
    <scope>NUCLEOTIDE SEQUENCE [LARGE SCALE GENOMIC DNA]</scope>
    <source>
        <strain evidence="3">UTSW_UCB_Mm</strain>
        <tissue evidence="3">Fibroblast cell line</tissue>
    </source>
</reference>
<dbReference type="InterPro" id="IPR013106">
    <property type="entry name" value="Ig_V-set"/>
</dbReference>
<dbReference type="SUPFAM" id="SSF48726">
    <property type="entry name" value="Immunoglobulin"/>
    <property type="match status" value="1"/>
</dbReference>
<name>A0A5N3UQ65_MUNMU</name>
<sequence>MAWTVLLLGLLTYGSEVDAQTVVQEPALSVSPGGTVTLTCGLSSRSVTTSNYPGWFQQTPDQAPRTVIYSTNSRPSGIPARFSGSISGNKAALTITGVQSGDEADYYCALYTGSYNNITVMQPHAEAPPKPALVLRGLSALRRERQREGGNAQQPVGRGL</sequence>
<evidence type="ECO:0000256" key="1">
    <source>
        <dbReference type="SAM" id="SignalP"/>
    </source>
</evidence>
<evidence type="ECO:0000313" key="4">
    <source>
        <dbReference type="Proteomes" id="UP000326458"/>
    </source>
</evidence>
<protein>
    <recommendedName>
        <fullName evidence="2">Ig-like domain-containing protein</fullName>
    </recommendedName>
</protein>
<keyword evidence="4" id="KW-1185">Reference proteome</keyword>
<dbReference type="PANTHER" id="PTHR23267">
    <property type="entry name" value="IMMUNOGLOBULIN LIGHT CHAIN"/>
    <property type="match status" value="1"/>
</dbReference>
<evidence type="ECO:0000259" key="2">
    <source>
        <dbReference type="PROSITE" id="PS50835"/>
    </source>
</evidence>
<keyword evidence="1" id="KW-0732">Signal</keyword>
<feature type="signal peptide" evidence="1">
    <location>
        <begin position="1"/>
        <end position="19"/>
    </location>
</feature>
<comment type="caution">
    <text evidence="3">The sequence shown here is derived from an EMBL/GenBank/DDBJ whole genome shotgun (WGS) entry which is preliminary data.</text>
</comment>
<dbReference type="PROSITE" id="PS50835">
    <property type="entry name" value="IG_LIKE"/>
    <property type="match status" value="1"/>
</dbReference>
<gene>
    <name evidence="3" type="ORF">FD754_024288</name>
</gene>
<organism evidence="3 4">
    <name type="scientific">Muntiacus muntjak</name>
    <name type="common">Barking deer</name>
    <name type="synonym">Indian muntjac</name>
    <dbReference type="NCBI Taxonomy" id="9888"/>
    <lineage>
        <taxon>Eukaryota</taxon>
        <taxon>Metazoa</taxon>
        <taxon>Chordata</taxon>
        <taxon>Craniata</taxon>
        <taxon>Vertebrata</taxon>
        <taxon>Euteleostomi</taxon>
        <taxon>Mammalia</taxon>
        <taxon>Eutheria</taxon>
        <taxon>Laurasiatheria</taxon>
        <taxon>Artiodactyla</taxon>
        <taxon>Ruminantia</taxon>
        <taxon>Pecora</taxon>
        <taxon>Cervidae</taxon>
        <taxon>Muntiacinae</taxon>
        <taxon>Muntiacus</taxon>
    </lineage>
</organism>
<dbReference type="Proteomes" id="UP000326458">
    <property type="component" value="Unassembled WGS sequence"/>
</dbReference>
<dbReference type="Pfam" id="PF07686">
    <property type="entry name" value="V-set"/>
    <property type="match status" value="1"/>
</dbReference>
<dbReference type="AlphaFoldDB" id="A0A5N3UQ65"/>
<dbReference type="InterPro" id="IPR050150">
    <property type="entry name" value="IgV_Light_Chain"/>
</dbReference>
<dbReference type="Gene3D" id="2.60.40.10">
    <property type="entry name" value="Immunoglobulins"/>
    <property type="match status" value="1"/>
</dbReference>
<feature type="chain" id="PRO_5024307814" description="Ig-like domain-containing protein" evidence="1">
    <location>
        <begin position="20"/>
        <end position="160"/>
    </location>
</feature>
<dbReference type="InterPro" id="IPR003599">
    <property type="entry name" value="Ig_sub"/>
</dbReference>
<dbReference type="InterPro" id="IPR036179">
    <property type="entry name" value="Ig-like_dom_sf"/>
</dbReference>
<accession>A0A5N3UQ65</accession>
<dbReference type="FunFam" id="2.60.40.10:FF:001700">
    <property type="entry name" value="Immunoglobulin lambda variable 8-61"/>
    <property type="match status" value="1"/>
</dbReference>
<feature type="domain" description="Ig-like" evidence="2">
    <location>
        <begin position="19"/>
        <end position="119"/>
    </location>
</feature>
<dbReference type="SMART" id="SM00406">
    <property type="entry name" value="IGv"/>
    <property type="match status" value="1"/>
</dbReference>
<dbReference type="EMBL" id="VCEA01002970">
    <property type="protein sequence ID" value="KAB0338866.1"/>
    <property type="molecule type" value="Genomic_DNA"/>
</dbReference>
<dbReference type="InterPro" id="IPR007110">
    <property type="entry name" value="Ig-like_dom"/>
</dbReference>
<dbReference type="InterPro" id="IPR013783">
    <property type="entry name" value="Ig-like_fold"/>
</dbReference>
<dbReference type="SMART" id="SM00409">
    <property type="entry name" value="IG"/>
    <property type="match status" value="1"/>
</dbReference>
<proteinExistence type="predicted"/>